<sequence length="157" mass="18229">MISLLVQETCENNRSFDEHAYYLANVHKYDLILCPRLLISIQITYYTQLAVEDLVPKDHAQRSSCDLAFTAKGRRRRLPQEPPTYGESEDAVQFMEEYIDEAAEILTTLEPEYDGAATLKMVRGLADNNVKQAMAMVMYDKEWRFEEVERILRASVR</sequence>
<evidence type="ECO:0000313" key="2">
    <source>
        <dbReference type="Proteomes" id="UP000283090"/>
    </source>
</evidence>
<dbReference type="EMBL" id="SAEB01000012">
    <property type="protein sequence ID" value="RVD81411.1"/>
    <property type="molecule type" value="Genomic_DNA"/>
</dbReference>
<dbReference type="GeneID" id="93591586"/>
<dbReference type="Proteomes" id="UP000283090">
    <property type="component" value="Unassembled WGS sequence"/>
</dbReference>
<dbReference type="RefSeq" id="XP_067486955.1">
    <property type="nucleotide sequence ID" value="XM_067639136.1"/>
</dbReference>
<keyword evidence="2" id="KW-1185">Reference proteome</keyword>
<comment type="caution">
    <text evidence="1">The sequence shown here is derived from an EMBL/GenBank/DDBJ whole genome shotgun (WGS) entry which is preliminary data.</text>
</comment>
<reference evidence="1 2" key="1">
    <citation type="submission" date="2019-01" db="EMBL/GenBank/DDBJ databases">
        <title>Intercellular communication is required for trap formation in the nematode-trapping fungus Duddingtonia flagrans.</title>
        <authorList>
            <person name="Youssar L."/>
            <person name="Wernet V."/>
            <person name="Hensel N."/>
            <person name="Hildebrandt H.-G."/>
            <person name="Fischer R."/>
        </authorList>
    </citation>
    <scope>NUCLEOTIDE SEQUENCE [LARGE SCALE GENOMIC DNA]</scope>
    <source>
        <strain evidence="1 2">CBS H-5679</strain>
    </source>
</reference>
<dbReference type="OrthoDB" id="10301935at2759"/>
<dbReference type="AlphaFoldDB" id="A0A436ZR68"/>
<organism evidence="1 2">
    <name type="scientific">Arthrobotrys flagrans</name>
    <name type="common">Nematode-trapping fungus</name>
    <name type="synonym">Trichothecium flagrans</name>
    <dbReference type="NCBI Taxonomy" id="97331"/>
    <lineage>
        <taxon>Eukaryota</taxon>
        <taxon>Fungi</taxon>
        <taxon>Dikarya</taxon>
        <taxon>Ascomycota</taxon>
        <taxon>Pezizomycotina</taxon>
        <taxon>Orbiliomycetes</taxon>
        <taxon>Orbiliales</taxon>
        <taxon>Orbiliaceae</taxon>
        <taxon>Arthrobotrys</taxon>
    </lineage>
</organism>
<dbReference type="VEuPathDB" id="FungiDB:DFL_009275"/>
<gene>
    <name evidence="1" type="ORF">DFL_009275</name>
</gene>
<name>A0A436ZR68_ARTFL</name>
<protein>
    <submittedName>
        <fullName evidence="1">Uncharacterized protein</fullName>
    </submittedName>
</protein>
<evidence type="ECO:0000313" key="1">
    <source>
        <dbReference type="EMBL" id="RVD81411.1"/>
    </source>
</evidence>
<accession>A0A436ZR68</accession>
<proteinExistence type="predicted"/>